<keyword evidence="3" id="KW-0547">Nucleotide-binding</keyword>
<dbReference type="PANTHER" id="PTHR43335:SF4">
    <property type="entry name" value="ABC TRANSPORTER, ATP-BINDING PROTEIN"/>
    <property type="match status" value="1"/>
</dbReference>
<proteinExistence type="inferred from homology"/>
<dbReference type="CDD" id="cd03230">
    <property type="entry name" value="ABC_DR_subfamily_A"/>
    <property type="match status" value="1"/>
</dbReference>
<gene>
    <name evidence="7" type="ORF">FHP25_00130</name>
</gene>
<evidence type="ECO:0000256" key="2">
    <source>
        <dbReference type="ARBA" id="ARBA00022448"/>
    </source>
</evidence>
<dbReference type="PROSITE" id="PS50893">
    <property type="entry name" value="ABC_TRANSPORTER_2"/>
    <property type="match status" value="1"/>
</dbReference>
<dbReference type="Pfam" id="PF00005">
    <property type="entry name" value="ABC_tran"/>
    <property type="match status" value="1"/>
</dbReference>
<comment type="caution">
    <text evidence="7">The sequence shown here is derived from an EMBL/GenBank/DDBJ whole genome shotgun (WGS) entry which is preliminary data.</text>
</comment>
<sequence>MPASATSAMPRRRSSSSPTTPSSSRRPRRRRSSTTDRRSCATPAAIAGLDIEAGSVRAGAAGAAMSIAASAGPEAGAPAILAEALTKRYGPVTALRDLSLEIRHGEVLGLLGPNGSGKTTFIRMLAGYLAPTRGRLRICGLDVVRDALPARRRLGYVPEAAPVYGHMRVREFLAFMGRLRGLSPAELGGAVDRVVERLALGAVAHKPTRALSRGYRQRVALAQALIHEPQIVVLDEPTNGLDPRQIIEVRELVRSLAGTHTVVMSSHILAEVAKTADRVAVLLDGRLLGVRAVADTPDLEDWFLSLA</sequence>
<evidence type="ECO:0000256" key="5">
    <source>
        <dbReference type="SAM" id="MobiDB-lite"/>
    </source>
</evidence>
<dbReference type="OrthoDB" id="9778547at2"/>
<keyword evidence="4 7" id="KW-0067">ATP-binding</keyword>
<name>A0A5C8PVC7_9HYPH</name>
<dbReference type="GO" id="GO:0005524">
    <property type="term" value="F:ATP binding"/>
    <property type="evidence" value="ECO:0007669"/>
    <property type="project" value="UniProtKB-KW"/>
</dbReference>
<reference evidence="7 8" key="1">
    <citation type="submission" date="2019-06" db="EMBL/GenBank/DDBJ databases">
        <title>New taxonomy in bacterial strain CC-CFT640, isolated from vineyard.</title>
        <authorList>
            <person name="Lin S.-Y."/>
            <person name="Tsai C.-F."/>
            <person name="Young C.-C."/>
        </authorList>
    </citation>
    <scope>NUCLEOTIDE SEQUENCE [LARGE SCALE GENOMIC DNA]</scope>
    <source>
        <strain evidence="7 8">CC-CFT640</strain>
    </source>
</reference>
<keyword evidence="2" id="KW-0813">Transport</keyword>
<dbReference type="GO" id="GO:0016887">
    <property type="term" value="F:ATP hydrolysis activity"/>
    <property type="evidence" value="ECO:0007669"/>
    <property type="project" value="InterPro"/>
</dbReference>
<protein>
    <submittedName>
        <fullName evidence="7">ABC transporter ATP-binding protein</fullName>
    </submittedName>
</protein>
<dbReference type="Gene3D" id="3.40.50.300">
    <property type="entry name" value="P-loop containing nucleotide triphosphate hydrolases"/>
    <property type="match status" value="1"/>
</dbReference>
<evidence type="ECO:0000313" key="8">
    <source>
        <dbReference type="Proteomes" id="UP000321638"/>
    </source>
</evidence>
<dbReference type="Proteomes" id="UP000321638">
    <property type="component" value="Unassembled WGS sequence"/>
</dbReference>
<evidence type="ECO:0000256" key="4">
    <source>
        <dbReference type="ARBA" id="ARBA00022840"/>
    </source>
</evidence>
<evidence type="ECO:0000256" key="3">
    <source>
        <dbReference type="ARBA" id="ARBA00022741"/>
    </source>
</evidence>
<evidence type="ECO:0000313" key="7">
    <source>
        <dbReference type="EMBL" id="TXL82146.1"/>
    </source>
</evidence>
<dbReference type="AlphaFoldDB" id="A0A5C8PVC7"/>
<dbReference type="InterPro" id="IPR027417">
    <property type="entry name" value="P-loop_NTPase"/>
</dbReference>
<feature type="domain" description="ABC transporter" evidence="6">
    <location>
        <begin position="80"/>
        <end position="307"/>
    </location>
</feature>
<evidence type="ECO:0000256" key="1">
    <source>
        <dbReference type="ARBA" id="ARBA00005417"/>
    </source>
</evidence>
<evidence type="ECO:0000259" key="6">
    <source>
        <dbReference type="PROSITE" id="PS50893"/>
    </source>
</evidence>
<dbReference type="SUPFAM" id="SSF52540">
    <property type="entry name" value="P-loop containing nucleoside triphosphate hydrolases"/>
    <property type="match status" value="1"/>
</dbReference>
<dbReference type="SMART" id="SM00382">
    <property type="entry name" value="AAA"/>
    <property type="match status" value="1"/>
</dbReference>
<feature type="compositionally biased region" description="Low complexity" evidence="5">
    <location>
        <begin position="1"/>
        <end position="24"/>
    </location>
</feature>
<feature type="region of interest" description="Disordered" evidence="5">
    <location>
        <begin position="1"/>
        <end position="41"/>
    </location>
</feature>
<dbReference type="EMBL" id="VDUZ01000001">
    <property type="protein sequence ID" value="TXL82146.1"/>
    <property type="molecule type" value="Genomic_DNA"/>
</dbReference>
<dbReference type="InterPro" id="IPR003593">
    <property type="entry name" value="AAA+_ATPase"/>
</dbReference>
<accession>A0A5C8PVC7</accession>
<keyword evidence="8" id="KW-1185">Reference proteome</keyword>
<dbReference type="InterPro" id="IPR003439">
    <property type="entry name" value="ABC_transporter-like_ATP-bd"/>
</dbReference>
<comment type="similarity">
    <text evidence="1">Belongs to the ABC transporter superfamily.</text>
</comment>
<organism evidence="7 8">
    <name type="scientific">Vineibacter terrae</name>
    <dbReference type="NCBI Taxonomy" id="2586908"/>
    <lineage>
        <taxon>Bacteria</taxon>
        <taxon>Pseudomonadati</taxon>
        <taxon>Pseudomonadota</taxon>
        <taxon>Alphaproteobacteria</taxon>
        <taxon>Hyphomicrobiales</taxon>
        <taxon>Vineibacter</taxon>
    </lineage>
</organism>
<dbReference type="PANTHER" id="PTHR43335">
    <property type="entry name" value="ABC TRANSPORTER, ATP-BINDING PROTEIN"/>
    <property type="match status" value="1"/>
</dbReference>